<accession>W6A7E9</accession>
<dbReference type="KEGG" id="scq:SCULI_v1c05710"/>
<protein>
    <submittedName>
        <fullName evidence="2">Uncharacterized protein</fullName>
    </submittedName>
</protein>
<gene>
    <name evidence="2" type="ORF">SCULI_v1c05710</name>
</gene>
<keyword evidence="3" id="KW-1185">Reference proteome</keyword>
<dbReference type="HOGENOM" id="CLU_100217_0_0_14"/>
<evidence type="ECO:0000256" key="1">
    <source>
        <dbReference type="SAM" id="Coils"/>
    </source>
</evidence>
<dbReference type="PATRIC" id="fig|1276246.3.peg.569"/>
<sequence length="133" mass="16292">MQQWLNKREFDVDKDYILFINFMKQKFNVGFDEINMIWISTFDNDIIKMQTKQFAKFNKYVKSYNEFIVKKENIMPRLTKECERLYVQQSTELVEIKNKLADQKLENFELKKDYQDQIDALKLEIQKLKNNNK</sequence>
<dbReference type="EMBL" id="CP006681">
    <property type="protein sequence ID" value="AHI52912.1"/>
    <property type="molecule type" value="Genomic_DNA"/>
</dbReference>
<reference evidence="2 3" key="1">
    <citation type="journal article" date="2014" name="Genome Biol. Evol.">
        <title>Molecular evolution of the substrate utilization strategies and putative virulence factors in mosquito-associated Spiroplasma species.</title>
        <authorList>
            <person name="Chang T.H."/>
            <person name="Lo W.S."/>
            <person name="Ku C."/>
            <person name="Chen L.L."/>
            <person name="Kuo C.H."/>
        </authorList>
    </citation>
    <scope>NUCLEOTIDE SEQUENCE [LARGE SCALE GENOMIC DNA]</scope>
    <source>
        <strain evidence="2">AES-1</strain>
    </source>
</reference>
<evidence type="ECO:0000313" key="2">
    <source>
        <dbReference type="EMBL" id="AHI52912.1"/>
    </source>
</evidence>
<dbReference type="Proteomes" id="UP000019267">
    <property type="component" value="Chromosome"/>
</dbReference>
<name>W6A7E9_9MOLU</name>
<feature type="coiled-coil region" evidence="1">
    <location>
        <begin position="93"/>
        <end position="131"/>
    </location>
</feature>
<organism evidence="2 3">
    <name type="scientific">Spiroplasma culicicola AES-1</name>
    <dbReference type="NCBI Taxonomy" id="1276246"/>
    <lineage>
        <taxon>Bacteria</taxon>
        <taxon>Bacillati</taxon>
        <taxon>Mycoplasmatota</taxon>
        <taxon>Mollicutes</taxon>
        <taxon>Entomoplasmatales</taxon>
        <taxon>Spiroplasmataceae</taxon>
        <taxon>Spiroplasma</taxon>
    </lineage>
</organism>
<dbReference type="AlphaFoldDB" id="W6A7E9"/>
<evidence type="ECO:0000313" key="3">
    <source>
        <dbReference type="Proteomes" id="UP000019267"/>
    </source>
</evidence>
<proteinExistence type="predicted"/>
<keyword evidence="1" id="KW-0175">Coiled coil</keyword>
<dbReference type="RefSeq" id="WP_025363148.1">
    <property type="nucleotide sequence ID" value="NZ_CP006681.1"/>
</dbReference>
<dbReference type="STRING" id="1276246.SCULI_v1c05710"/>